<comment type="caution">
    <text evidence="2">The sequence shown here is derived from an EMBL/GenBank/DDBJ whole genome shotgun (WGS) entry which is preliminary data.</text>
</comment>
<dbReference type="EMBL" id="JANPWB010000001">
    <property type="protein sequence ID" value="KAJ1216350.1"/>
    <property type="molecule type" value="Genomic_DNA"/>
</dbReference>
<reference evidence="2" key="1">
    <citation type="journal article" date="2022" name="bioRxiv">
        <title>Sequencing and chromosome-scale assembly of the giantPleurodeles waltlgenome.</title>
        <authorList>
            <person name="Brown T."/>
            <person name="Elewa A."/>
            <person name="Iarovenko S."/>
            <person name="Subramanian E."/>
            <person name="Araus A.J."/>
            <person name="Petzold A."/>
            <person name="Susuki M."/>
            <person name="Suzuki K.-i.T."/>
            <person name="Hayashi T."/>
            <person name="Toyoda A."/>
            <person name="Oliveira C."/>
            <person name="Osipova E."/>
            <person name="Leigh N.D."/>
            <person name="Simon A."/>
            <person name="Yun M.H."/>
        </authorList>
    </citation>
    <scope>NUCLEOTIDE SEQUENCE</scope>
    <source>
        <strain evidence="2">20211129_DDA</strain>
        <tissue evidence="2">Liver</tissue>
    </source>
</reference>
<dbReference type="Proteomes" id="UP001066276">
    <property type="component" value="Chromosome 1_1"/>
</dbReference>
<protein>
    <submittedName>
        <fullName evidence="2">Uncharacterized protein</fullName>
    </submittedName>
</protein>
<feature type="compositionally biased region" description="Low complexity" evidence="1">
    <location>
        <begin position="74"/>
        <end position="95"/>
    </location>
</feature>
<accession>A0AAV7WQW5</accession>
<evidence type="ECO:0000313" key="2">
    <source>
        <dbReference type="EMBL" id="KAJ1216350.1"/>
    </source>
</evidence>
<feature type="region of interest" description="Disordered" evidence="1">
    <location>
        <begin position="72"/>
        <end position="95"/>
    </location>
</feature>
<gene>
    <name evidence="2" type="ORF">NDU88_003953</name>
</gene>
<evidence type="ECO:0000313" key="3">
    <source>
        <dbReference type="Proteomes" id="UP001066276"/>
    </source>
</evidence>
<evidence type="ECO:0000256" key="1">
    <source>
        <dbReference type="SAM" id="MobiDB-lite"/>
    </source>
</evidence>
<dbReference type="AlphaFoldDB" id="A0AAV7WQW5"/>
<keyword evidence="3" id="KW-1185">Reference proteome</keyword>
<name>A0AAV7WQW5_PLEWA</name>
<proteinExistence type="predicted"/>
<organism evidence="2 3">
    <name type="scientific">Pleurodeles waltl</name>
    <name type="common">Iberian ribbed newt</name>
    <dbReference type="NCBI Taxonomy" id="8319"/>
    <lineage>
        <taxon>Eukaryota</taxon>
        <taxon>Metazoa</taxon>
        <taxon>Chordata</taxon>
        <taxon>Craniata</taxon>
        <taxon>Vertebrata</taxon>
        <taxon>Euteleostomi</taxon>
        <taxon>Amphibia</taxon>
        <taxon>Batrachia</taxon>
        <taxon>Caudata</taxon>
        <taxon>Salamandroidea</taxon>
        <taxon>Salamandridae</taxon>
        <taxon>Pleurodelinae</taxon>
        <taxon>Pleurodeles</taxon>
    </lineage>
</organism>
<sequence>MQKRQRIGINQPAIQRTSQITNKKALAKEAGQVLDLIQGVTIDQLEAMLHTILDLNLKPLIKRLSSIELKRKQSGTAHISGSSSPSSMKVSGNTN</sequence>